<dbReference type="InterPro" id="IPR051486">
    <property type="entry name" value="Hcy_S-methyltransferase"/>
</dbReference>
<evidence type="ECO:0000259" key="7">
    <source>
        <dbReference type="PROSITE" id="PS50970"/>
    </source>
</evidence>
<evidence type="ECO:0000256" key="4">
    <source>
        <dbReference type="ARBA" id="ARBA00022833"/>
    </source>
</evidence>
<evidence type="ECO:0000256" key="6">
    <source>
        <dbReference type="PROSITE-ProRule" id="PRU00333"/>
    </source>
</evidence>
<sequence length="134" mass="15040">MNAYVCFCIFYILAEVDIIETNTYQASIFGFKKHLNLSEEESYKLIQKAVSLAKTAIKRCEKLGYKAPQIAGSVGPYGAYLHDGSEYSGHYIDNVTDKELKEYHEPRVDALVKAGVDLIAIETIPAKKRSFNNP</sequence>
<dbReference type="Gene3D" id="3.20.20.330">
    <property type="entry name" value="Homocysteine-binding-like domain"/>
    <property type="match status" value="1"/>
</dbReference>
<keyword evidence="2" id="KW-0808">Transferase</keyword>
<dbReference type="PANTHER" id="PTHR46015:SF1">
    <property type="entry name" value="HOMOCYSTEINE S-METHYLTRANSFERASE-LIKE ISOFORM 1"/>
    <property type="match status" value="1"/>
</dbReference>
<organism evidence="8 9">
    <name type="scientific">Aromia moschata</name>
    <dbReference type="NCBI Taxonomy" id="1265417"/>
    <lineage>
        <taxon>Eukaryota</taxon>
        <taxon>Metazoa</taxon>
        <taxon>Ecdysozoa</taxon>
        <taxon>Arthropoda</taxon>
        <taxon>Hexapoda</taxon>
        <taxon>Insecta</taxon>
        <taxon>Pterygota</taxon>
        <taxon>Neoptera</taxon>
        <taxon>Endopterygota</taxon>
        <taxon>Coleoptera</taxon>
        <taxon>Polyphaga</taxon>
        <taxon>Cucujiformia</taxon>
        <taxon>Chrysomeloidea</taxon>
        <taxon>Cerambycidae</taxon>
        <taxon>Cerambycinae</taxon>
        <taxon>Callichromatini</taxon>
        <taxon>Aromia</taxon>
    </lineage>
</organism>
<name>A0AAV8XMY3_9CUCU</name>
<comment type="pathway">
    <text evidence="5">Amino-acid biosynthesis; L-methionine biosynthesis via de novo pathway.</text>
</comment>
<dbReference type="AlphaFoldDB" id="A0AAV8XMY3"/>
<keyword evidence="4" id="KW-0862">Zinc</keyword>
<dbReference type="GO" id="GO:0032259">
    <property type="term" value="P:methylation"/>
    <property type="evidence" value="ECO:0007669"/>
    <property type="project" value="UniProtKB-KW"/>
</dbReference>
<keyword evidence="3" id="KW-0479">Metal-binding</keyword>
<keyword evidence="1" id="KW-0489">Methyltransferase</keyword>
<accession>A0AAV8XMY3</accession>
<dbReference type="EMBL" id="JAPWTK010000433">
    <property type="protein sequence ID" value="KAJ8940416.1"/>
    <property type="molecule type" value="Genomic_DNA"/>
</dbReference>
<comment type="caution">
    <text evidence="6">Lacks conserved residue(s) required for the propagation of feature annotation.</text>
</comment>
<evidence type="ECO:0000313" key="9">
    <source>
        <dbReference type="Proteomes" id="UP001162162"/>
    </source>
</evidence>
<dbReference type="Proteomes" id="UP001162162">
    <property type="component" value="Unassembled WGS sequence"/>
</dbReference>
<dbReference type="SUPFAM" id="SSF82282">
    <property type="entry name" value="Homocysteine S-methyltransferase"/>
    <property type="match status" value="1"/>
</dbReference>
<dbReference type="GO" id="GO:0033528">
    <property type="term" value="P:S-methylmethionine cycle"/>
    <property type="evidence" value="ECO:0007669"/>
    <property type="project" value="TreeGrafter"/>
</dbReference>
<evidence type="ECO:0000256" key="5">
    <source>
        <dbReference type="ARBA" id="ARBA00034478"/>
    </source>
</evidence>
<dbReference type="PROSITE" id="PS50970">
    <property type="entry name" value="HCY"/>
    <property type="match status" value="1"/>
</dbReference>
<keyword evidence="9" id="KW-1185">Reference proteome</keyword>
<evidence type="ECO:0000256" key="2">
    <source>
        <dbReference type="ARBA" id="ARBA00022679"/>
    </source>
</evidence>
<evidence type="ECO:0000313" key="8">
    <source>
        <dbReference type="EMBL" id="KAJ8940416.1"/>
    </source>
</evidence>
<proteinExistence type="predicted"/>
<dbReference type="GO" id="GO:0046872">
    <property type="term" value="F:metal ion binding"/>
    <property type="evidence" value="ECO:0007669"/>
    <property type="project" value="UniProtKB-KW"/>
</dbReference>
<dbReference type="PANTHER" id="PTHR46015">
    <property type="entry name" value="ZGC:172121"/>
    <property type="match status" value="1"/>
</dbReference>
<dbReference type="GO" id="GO:0008898">
    <property type="term" value="F:S-adenosylmethionine-homocysteine S-methyltransferase activity"/>
    <property type="evidence" value="ECO:0007669"/>
    <property type="project" value="TreeGrafter"/>
</dbReference>
<evidence type="ECO:0000256" key="3">
    <source>
        <dbReference type="ARBA" id="ARBA00022723"/>
    </source>
</evidence>
<feature type="domain" description="Hcy-binding" evidence="7">
    <location>
        <begin position="1"/>
        <end position="134"/>
    </location>
</feature>
<dbReference type="InterPro" id="IPR003726">
    <property type="entry name" value="HCY_dom"/>
</dbReference>
<protein>
    <recommendedName>
        <fullName evidence="7">Hcy-binding domain-containing protein</fullName>
    </recommendedName>
</protein>
<dbReference type="Pfam" id="PF02574">
    <property type="entry name" value="S-methyl_trans"/>
    <property type="match status" value="1"/>
</dbReference>
<comment type="caution">
    <text evidence="8">The sequence shown here is derived from an EMBL/GenBank/DDBJ whole genome shotgun (WGS) entry which is preliminary data.</text>
</comment>
<gene>
    <name evidence="8" type="ORF">NQ318_009345</name>
</gene>
<reference evidence="8" key="1">
    <citation type="journal article" date="2023" name="Insect Mol. Biol.">
        <title>Genome sequencing provides insights into the evolution of gene families encoding plant cell wall-degrading enzymes in longhorned beetles.</title>
        <authorList>
            <person name="Shin N.R."/>
            <person name="Okamura Y."/>
            <person name="Kirsch R."/>
            <person name="Pauchet Y."/>
        </authorList>
    </citation>
    <scope>NUCLEOTIDE SEQUENCE</scope>
    <source>
        <strain evidence="8">AMC_N1</strain>
    </source>
</reference>
<dbReference type="GO" id="GO:0009086">
    <property type="term" value="P:methionine biosynthetic process"/>
    <property type="evidence" value="ECO:0007669"/>
    <property type="project" value="TreeGrafter"/>
</dbReference>
<evidence type="ECO:0000256" key="1">
    <source>
        <dbReference type="ARBA" id="ARBA00022603"/>
    </source>
</evidence>
<dbReference type="InterPro" id="IPR036589">
    <property type="entry name" value="HCY_dom_sf"/>
</dbReference>